<keyword evidence="2" id="KW-0819">tRNA processing</keyword>
<evidence type="ECO:0000256" key="2">
    <source>
        <dbReference type="ARBA" id="ARBA00022694"/>
    </source>
</evidence>
<comment type="caution">
    <text evidence="3">The sequence shown here is derived from an EMBL/GenBank/DDBJ whole genome shotgun (WGS) entry which is preliminary data.</text>
</comment>
<gene>
    <name evidence="3" type="ORF">BcabD6B2_12340</name>
</gene>
<dbReference type="InterPro" id="IPR014729">
    <property type="entry name" value="Rossmann-like_a/b/a_fold"/>
</dbReference>
<dbReference type="InterPro" id="IPR019407">
    <property type="entry name" value="CTU2"/>
</dbReference>
<reference evidence="3 4" key="1">
    <citation type="submission" date="2021-06" db="EMBL/GenBank/DDBJ databases">
        <title>Genome sequence of Babesia caballi.</title>
        <authorList>
            <person name="Yamagishi J."/>
            <person name="Kidaka T."/>
            <person name="Ochi A."/>
        </authorList>
    </citation>
    <scope>NUCLEOTIDE SEQUENCE [LARGE SCALE GENOMIC DNA]</scope>
    <source>
        <strain evidence="3">USDA-D6B2</strain>
    </source>
</reference>
<dbReference type="GO" id="GO:0000049">
    <property type="term" value="F:tRNA binding"/>
    <property type="evidence" value="ECO:0007669"/>
    <property type="project" value="InterPro"/>
</dbReference>
<dbReference type="RefSeq" id="XP_067713870.1">
    <property type="nucleotide sequence ID" value="XM_067857769.1"/>
</dbReference>
<dbReference type="PANTHER" id="PTHR20882:SF14">
    <property type="entry name" value="CYTOPLASMIC TRNA 2-THIOLATION PROTEIN 2"/>
    <property type="match status" value="1"/>
</dbReference>
<evidence type="ECO:0000313" key="3">
    <source>
        <dbReference type="EMBL" id="GIX61799.1"/>
    </source>
</evidence>
<dbReference type="GO" id="GO:0005829">
    <property type="term" value="C:cytosol"/>
    <property type="evidence" value="ECO:0007669"/>
    <property type="project" value="TreeGrafter"/>
</dbReference>
<dbReference type="GO" id="GO:0002143">
    <property type="term" value="P:tRNA wobble position uridine thiolation"/>
    <property type="evidence" value="ECO:0007669"/>
    <property type="project" value="TreeGrafter"/>
</dbReference>
<dbReference type="AlphaFoldDB" id="A0AAV4LT38"/>
<dbReference type="PANTHER" id="PTHR20882">
    <property type="entry name" value="CYTOPLASMIC TRNA 2-THIOLATION PROTEIN 2"/>
    <property type="match status" value="1"/>
</dbReference>
<proteinExistence type="predicted"/>
<keyword evidence="4" id="KW-1185">Reference proteome</keyword>
<dbReference type="GeneID" id="94193282"/>
<name>A0AAV4LT38_BABCB</name>
<keyword evidence="1" id="KW-0963">Cytoplasm</keyword>
<evidence type="ECO:0000256" key="1">
    <source>
        <dbReference type="ARBA" id="ARBA00022490"/>
    </source>
</evidence>
<evidence type="ECO:0000313" key="4">
    <source>
        <dbReference type="Proteomes" id="UP001497744"/>
    </source>
</evidence>
<sequence>MFGKGSAASCAGGCGGGEDGKARVTADVTSTGSSDGRTAVAGPCYRCGERPATLLTRKASCAECFVEVFRRNFASNLRTRCVSRFEGAQPMILVMSGNAFSTALLHLVLDRNKRRYLRVSGVPAESNVSARLFSSDDVAVKSVVSLDDHVGTSVGLEEGSETFFRHVTSVVNSAGNANTAYQRLPPRSQAREAMLLDSVRLSHIAVCHFTHTGPVSGSDGRNSCDERCERLKECLSRLYYESRYDELVYALDVLRALNVLSYLRELGMGDVLVCTCDSQELIARRVMLLTCVGAGDRVAFRSAFVDGISLSGLGRVVRPLKTFSTKEIALYHRLNGLPEVESLDLYWHGSPQSSMLGCVNSLLASVTTAHSSTLHNVCNVVEKLVPAFPGRVAGSVRVGLCSQRRSMPSLRRSGVRGGRAGKQF</sequence>
<dbReference type="Gene3D" id="3.40.50.620">
    <property type="entry name" value="HUPs"/>
    <property type="match status" value="1"/>
</dbReference>
<protein>
    <submittedName>
        <fullName evidence="3">Cytoplasmic tRNA 2-thiolation protein 2 isoform X1</fullName>
    </submittedName>
</protein>
<dbReference type="GO" id="GO:0016783">
    <property type="term" value="F:sulfurtransferase activity"/>
    <property type="evidence" value="ECO:0007669"/>
    <property type="project" value="TreeGrafter"/>
</dbReference>
<dbReference type="EMBL" id="BPLF01000001">
    <property type="protein sequence ID" value="GIX61799.1"/>
    <property type="molecule type" value="Genomic_DNA"/>
</dbReference>
<dbReference type="Proteomes" id="UP001497744">
    <property type="component" value="Unassembled WGS sequence"/>
</dbReference>
<accession>A0AAV4LT38</accession>
<organism evidence="3 4">
    <name type="scientific">Babesia caballi</name>
    <dbReference type="NCBI Taxonomy" id="5871"/>
    <lineage>
        <taxon>Eukaryota</taxon>
        <taxon>Sar</taxon>
        <taxon>Alveolata</taxon>
        <taxon>Apicomplexa</taxon>
        <taxon>Aconoidasida</taxon>
        <taxon>Piroplasmida</taxon>
        <taxon>Babesiidae</taxon>
        <taxon>Babesia</taxon>
    </lineage>
</organism>